<dbReference type="EMBL" id="AP028922">
    <property type="protein sequence ID" value="BET02478.1"/>
    <property type="molecule type" value="Genomic_DNA"/>
</dbReference>
<dbReference type="PROSITE" id="PS51387">
    <property type="entry name" value="FAD_PCMH"/>
    <property type="match status" value="2"/>
</dbReference>
<evidence type="ECO:0000256" key="4">
    <source>
        <dbReference type="ARBA" id="ARBA00011738"/>
    </source>
</evidence>
<dbReference type="Gene3D" id="3.30.70.2190">
    <property type="match status" value="2"/>
</dbReference>
<dbReference type="InterPro" id="IPR016164">
    <property type="entry name" value="FAD-linked_Oxase-like_C"/>
</dbReference>
<keyword evidence="7" id="KW-0560">Oxidoreductase</keyword>
<dbReference type="InterPro" id="IPR016166">
    <property type="entry name" value="FAD-bd_PCMH"/>
</dbReference>
<evidence type="ECO:0000256" key="6">
    <source>
        <dbReference type="ARBA" id="ARBA00022827"/>
    </source>
</evidence>
<evidence type="ECO:0000256" key="7">
    <source>
        <dbReference type="ARBA" id="ARBA00023002"/>
    </source>
</evidence>
<dbReference type="Pfam" id="PF01565">
    <property type="entry name" value="FAD_binding_4"/>
    <property type="match status" value="2"/>
</dbReference>
<dbReference type="InterPro" id="IPR004113">
    <property type="entry name" value="FAD-bd_oxidored_4_C"/>
</dbReference>
<dbReference type="InterPro" id="IPR016167">
    <property type="entry name" value="FAD-bd_PCMH_sub1"/>
</dbReference>
<comment type="subcellular location">
    <subcellularLocation>
        <location evidence="2">Peroxisome</location>
    </subcellularLocation>
</comment>
<sequence length="998" mass="109317">MSFRQAARKFSSAGFLTSERYPSLKRGPFSRLSDAHVAAFQKILSSDQVLTDPDDVAPYNVDWLKTVCGQGKVVLRPRSTEEVSAVMKYCSRHNLAVCPQGGNTGLVGGGNPIFDEVIISTSLMNKINHIDPIVGTASCQAGVVLERLDSALEPEMLMAPYDLGAKGTCQIGGNISTCAGGLRLLRYGSMQANVLGIEAVLADGTILNMMNSLKKDNTGYHLRQLFIGSEGTLGIVTQAVIQCAIRPRSTNLAVLSLKKFSDVLKTLVLAKRLLSETLSSCEMMDSDSVAMAEEKLGLKYPLVNEPDTFFMIVETQGSREDHDAEKMADFIQEAMKQGLVVDGITANEPSRMMALWELRERLAEALSKDQYLYTYDFTLPLEQFYEAVETLKRKLSGFDGEAVVTGFGHLGDGNLHLNVTAPQFTDRLLNELEPFVYEWAASVGGSVSAEHGIGFKKAKFLKYGKKPEAIRLMMDIKKSMDPNGILNPYKNISLKDFLNENLQMSLRRAVRRFSSVGFLTSERYPSLKRGPFAALNDTHVAAFQKILSADRILTDPDDVAPYNVDWIKTCCGQSRIVLRPRTTEELSAVMRICTEHRLAVCPQGGNTGLVGGSVPVFDEVIISTSLMNKINHIDPIAGTASCQAGVVLEKLESALEPEGLMIPYDLGARGSCQIGGNISTCAGGLRLLRYGSMQANTLGVEAVLADGTILNMMNSLKKDNTGYHLRQLFIGSEGTLGIVTQAVIQCPIRPKSTNLAFLSLNSFKDVLSTFVLAKRSLSETLSSCEMMDSACVTSVEEKLGIKCPLENSADSFFMIVETQGSREDHDAEKMSNFVQEAMAKELVVDGITANEPSRMANLWQLRERITESLSKDDYIFKYDITLPLAKFYEAVEVLRRELAPFGNEAKVTGFGHIGDGNLHLNVTASQYSEKLAKAIEPFVFEWTAGVGGSISAEHGMGFKKAKYLKYGKSPEAIKLMRNIKNSMDPLGILNPYKVLPPS</sequence>
<evidence type="ECO:0000313" key="15">
    <source>
        <dbReference type="Proteomes" id="UP001307889"/>
    </source>
</evidence>
<evidence type="ECO:0000256" key="12">
    <source>
        <dbReference type="ARBA" id="ARBA00049267"/>
    </source>
</evidence>
<comment type="similarity">
    <text evidence="3">Belongs to the FAD-binding oxidoreductase/transferase type 4 family.</text>
</comment>
<evidence type="ECO:0000256" key="11">
    <source>
        <dbReference type="ARBA" id="ARBA00045410"/>
    </source>
</evidence>
<dbReference type="InterPro" id="IPR006094">
    <property type="entry name" value="Oxid_FAD_bind_N"/>
</dbReference>
<evidence type="ECO:0000256" key="5">
    <source>
        <dbReference type="ARBA" id="ARBA00022630"/>
    </source>
</evidence>
<feature type="domain" description="FAD-binding PCMH-type" evidence="13">
    <location>
        <begin position="569"/>
        <end position="749"/>
    </location>
</feature>
<keyword evidence="6" id="KW-0274">FAD</keyword>
<dbReference type="Gene3D" id="3.30.70.2740">
    <property type="match status" value="2"/>
</dbReference>
<evidence type="ECO:0000256" key="9">
    <source>
        <dbReference type="ARBA" id="ARBA00039003"/>
    </source>
</evidence>
<comment type="function">
    <text evidence="11">Catalyzes the oxidation of D-2-hydroxyglutarate (D-2-HG) to alpha-ketoglutarate. Also catalyzes the oxidation of other D-2-hydroxyacids, such as D-malate (D-MAL) and D-lactate (D-LAC). Exhibits high activities towards D-2-HG and D-MAL but a very weak activity towards D-LAC.</text>
</comment>
<evidence type="ECO:0000259" key="13">
    <source>
        <dbReference type="PROSITE" id="PS51387"/>
    </source>
</evidence>
<evidence type="ECO:0000256" key="3">
    <source>
        <dbReference type="ARBA" id="ARBA00008000"/>
    </source>
</evidence>
<dbReference type="SUPFAM" id="SSF56176">
    <property type="entry name" value="FAD-binding/transporter-associated domain-like"/>
    <property type="match status" value="2"/>
</dbReference>
<evidence type="ECO:0000256" key="1">
    <source>
        <dbReference type="ARBA" id="ARBA00001974"/>
    </source>
</evidence>
<keyword evidence="5" id="KW-0285">Flavoprotein</keyword>
<dbReference type="Pfam" id="PF02913">
    <property type="entry name" value="FAD-oxidase_C"/>
    <property type="match status" value="2"/>
</dbReference>
<dbReference type="Gene3D" id="3.30.43.10">
    <property type="entry name" value="Uridine Diphospho-n-acetylenolpyruvylglucosamine Reductase, domain 2"/>
    <property type="match status" value="2"/>
</dbReference>
<name>A0ABN7BDM2_9HEMI</name>
<comment type="cofactor">
    <cofactor evidence="1">
        <name>FAD</name>
        <dbReference type="ChEBI" id="CHEBI:57692"/>
    </cofactor>
</comment>
<comment type="subunit">
    <text evidence="4">Homodimer.</text>
</comment>
<dbReference type="SUPFAM" id="SSF55103">
    <property type="entry name" value="FAD-linked oxidases, C-terminal domain"/>
    <property type="match status" value="2"/>
</dbReference>
<evidence type="ECO:0000313" key="14">
    <source>
        <dbReference type="EMBL" id="BET02478.1"/>
    </source>
</evidence>
<feature type="domain" description="FAD-binding PCMH-type" evidence="13">
    <location>
        <begin position="66"/>
        <end position="246"/>
    </location>
</feature>
<dbReference type="InterPro" id="IPR051264">
    <property type="entry name" value="FAD-oxidored/transferase_4"/>
</dbReference>
<evidence type="ECO:0000256" key="2">
    <source>
        <dbReference type="ARBA" id="ARBA00004275"/>
    </source>
</evidence>
<dbReference type="Gene3D" id="1.10.45.10">
    <property type="entry name" value="Vanillyl-alcohol Oxidase, Chain A, domain 4"/>
    <property type="match status" value="2"/>
</dbReference>
<gene>
    <name evidence="14" type="ORF">NTJ_15296</name>
</gene>
<evidence type="ECO:0000256" key="10">
    <source>
        <dbReference type="ARBA" id="ARBA00039639"/>
    </source>
</evidence>
<dbReference type="PANTHER" id="PTHR43716">
    <property type="entry name" value="D-2-HYDROXYGLUTARATE DEHYDROGENASE, MITOCHONDRIAL"/>
    <property type="match status" value="1"/>
</dbReference>
<keyword evidence="8" id="KW-0576">Peroxisome</keyword>
<protein>
    <recommendedName>
        <fullName evidence="10">D-2-hydroxyglutarate dehydrogenase, mitochondrial</fullName>
        <ecNumber evidence="9">1.1.99.39</ecNumber>
    </recommendedName>
</protein>
<dbReference type="Proteomes" id="UP001307889">
    <property type="component" value="Chromosome 14"/>
</dbReference>
<dbReference type="PANTHER" id="PTHR43716:SF1">
    <property type="entry name" value="D-2-HYDROXYGLUTARATE DEHYDROGENASE, MITOCHONDRIAL"/>
    <property type="match status" value="1"/>
</dbReference>
<accession>A0ABN7BDM2</accession>
<reference evidence="14 15" key="1">
    <citation type="submission" date="2023-09" db="EMBL/GenBank/DDBJ databases">
        <title>Nesidiocoris tenuis whole genome shotgun sequence.</title>
        <authorList>
            <person name="Shibata T."/>
            <person name="Shimoda M."/>
            <person name="Kobayashi T."/>
            <person name="Uehara T."/>
        </authorList>
    </citation>
    <scope>NUCLEOTIDE SEQUENCE [LARGE SCALE GENOMIC DNA]</scope>
    <source>
        <strain evidence="14 15">Japan</strain>
    </source>
</reference>
<dbReference type="EC" id="1.1.99.39" evidence="9"/>
<keyword evidence="15" id="KW-1185">Reference proteome</keyword>
<dbReference type="InterPro" id="IPR016171">
    <property type="entry name" value="Vanillyl_alc_oxidase_C-sub2"/>
</dbReference>
<proteinExistence type="inferred from homology"/>
<dbReference type="Gene3D" id="3.30.465.10">
    <property type="match status" value="2"/>
</dbReference>
<evidence type="ECO:0000256" key="8">
    <source>
        <dbReference type="ARBA" id="ARBA00023140"/>
    </source>
</evidence>
<dbReference type="InterPro" id="IPR036318">
    <property type="entry name" value="FAD-bd_PCMH-like_sf"/>
</dbReference>
<dbReference type="InterPro" id="IPR016169">
    <property type="entry name" value="FAD-bd_PCMH_sub2"/>
</dbReference>
<organism evidence="14 15">
    <name type="scientific">Nesidiocoris tenuis</name>
    <dbReference type="NCBI Taxonomy" id="355587"/>
    <lineage>
        <taxon>Eukaryota</taxon>
        <taxon>Metazoa</taxon>
        <taxon>Ecdysozoa</taxon>
        <taxon>Arthropoda</taxon>
        <taxon>Hexapoda</taxon>
        <taxon>Insecta</taxon>
        <taxon>Pterygota</taxon>
        <taxon>Neoptera</taxon>
        <taxon>Paraneoptera</taxon>
        <taxon>Hemiptera</taxon>
        <taxon>Heteroptera</taxon>
        <taxon>Panheteroptera</taxon>
        <taxon>Cimicomorpha</taxon>
        <taxon>Miridae</taxon>
        <taxon>Dicyphina</taxon>
        <taxon>Nesidiocoris</taxon>
    </lineage>
</organism>
<comment type="catalytic activity">
    <reaction evidence="12">
        <text>(R)-malate + A = oxaloacetate + AH2</text>
        <dbReference type="Rhea" id="RHEA:67460"/>
        <dbReference type="ChEBI" id="CHEBI:13193"/>
        <dbReference type="ChEBI" id="CHEBI:15588"/>
        <dbReference type="ChEBI" id="CHEBI:16452"/>
        <dbReference type="ChEBI" id="CHEBI:17499"/>
    </reaction>
    <physiologicalReaction direction="left-to-right" evidence="12">
        <dbReference type="Rhea" id="RHEA:67461"/>
    </physiologicalReaction>
</comment>